<dbReference type="AlphaFoldDB" id="A0AAU7AS20"/>
<name>A0AAU7AS20_9ACTN</name>
<evidence type="ECO:0000256" key="1">
    <source>
        <dbReference type="SAM" id="MobiDB-lite"/>
    </source>
</evidence>
<proteinExistence type="predicted"/>
<dbReference type="KEGG" id="parq:DSM112329_01263"/>
<feature type="compositionally biased region" description="Basic and acidic residues" evidence="1">
    <location>
        <begin position="38"/>
        <end position="47"/>
    </location>
</feature>
<sequence length="47" mass="5120">MDDNKPGTPTRDHQDAEDFDKRDQTVSDQSGETAPEGAEEKAADEAN</sequence>
<evidence type="ECO:0008006" key="3">
    <source>
        <dbReference type="Google" id="ProtNLM"/>
    </source>
</evidence>
<organism evidence="2">
    <name type="scientific">Paraconexibacter sp. AEG42_29</name>
    <dbReference type="NCBI Taxonomy" id="2997339"/>
    <lineage>
        <taxon>Bacteria</taxon>
        <taxon>Bacillati</taxon>
        <taxon>Actinomycetota</taxon>
        <taxon>Thermoleophilia</taxon>
        <taxon>Solirubrobacterales</taxon>
        <taxon>Paraconexibacteraceae</taxon>
        <taxon>Paraconexibacter</taxon>
    </lineage>
</organism>
<protein>
    <recommendedName>
        <fullName evidence="3">Nucleotide exchange factor GrpE</fullName>
    </recommendedName>
</protein>
<dbReference type="RefSeq" id="WP_354700969.1">
    <property type="nucleotide sequence ID" value="NZ_CP114014.1"/>
</dbReference>
<dbReference type="EMBL" id="CP114014">
    <property type="protein sequence ID" value="XAY04430.1"/>
    <property type="molecule type" value="Genomic_DNA"/>
</dbReference>
<evidence type="ECO:0000313" key="2">
    <source>
        <dbReference type="EMBL" id="XAY04430.1"/>
    </source>
</evidence>
<gene>
    <name evidence="2" type="ORF">DSM112329_01263</name>
</gene>
<reference evidence="2" key="1">
    <citation type="submission" date="2022-12" db="EMBL/GenBank/DDBJ databases">
        <title>Paraconexibacter alkalitolerans sp. nov. and Baekduia alba sp. nov., isolated from soil and emended description of the genera Paraconexibacter (Chun et al., 2020) and Baekduia (An et al., 2020).</title>
        <authorList>
            <person name="Vieira S."/>
            <person name="Huber K.J."/>
            <person name="Geppert A."/>
            <person name="Wolf J."/>
            <person name="Neumann-Schaal M."/>
            <person name="Muesken M."/>
            <person name="Overmann J."/>
        </authorList>
    </citation>
    <scope>NUCLEOTIDE SEQUENCE</scope>
    <source>
        <strain evidence="2">AEG42_29</strain>
    </source>
</reference>
<feature type="region of interest" description="Disordered" evidence="1">
    <location>
        <begin position="1"/>
        <end position="47"/>
    </location>
</feature>
<feature type="compositionally biased region" description="Basic and acidic residues" evidence="1">
    <location>
        <begin position="10"/>
        <end position="25"/>
    </location>
</feature>
<accession>A0AAU7AS20</accession>